<dbReference type="Proteomes" id="UP000076420">
    <property type="component" value="Unassembled WGS sequence"/>
</dbReference>
<dbReference type="STRING" id="6526.A0A2C9LJ07"/>
<dbReference type="EnsemblMetazoa" id="BGLB031549-RA">
    <property type="protein sequence ID" value="BGLB031549-PA"/>
    <property type="gene ID" value="BGLB031549"/>
</dbReference>
<feature type="domain" description="GH16" evidence="2">
    <location>
        <begin position="146"/>
        <end position="481"/>
    </location>
</feature>
<dbReference type="Gene3D" id="2.60.120.200">
    <property type="match status" value="1"/>
</dbReference>
<sequence>MFTFAQRNLPQFFPVLHCSIKSRSSVRTSCAYKRMQIYRMKLKILFWTLVHLGVVLSGQVNIEYNKPVLKLTLPSYSTPEVGRIIFRYTVKDVQKHGVAVLTTEGWQYQTSDVSLDGADEVSVYAVIYDVHGNLKEVTDTSALKLAQQGAVEIPSPRRIRAVIFRDDFNTLNKASWRSEVSMYGGGNGEFQVYTNDPKNVYTHDGHLYLKPIATVSDPRFNENFLHTGHMDMLTLFGECTHDGNNGCTRTGGAEILPPVMSGKVLSIPSLRYGTVEVRARLPKGDWLWPAIWMVPKDSKYGGWPRSGEIDIMESKGNPGPDFVEKVTSHLIWGTSWEHQYWAITYHGERHATNWHSQFHTWRMEWTHDHILTFVDNQLIMTAAPPAGGFYEQGKFTGTNIWASGTKMAPFDQDFYLILNVAVGGTNGYFADGNHYGNVTKPWHNSWPHPKLDFWNAHNTWLPTWHGENAALVVDYVEFKSL</sequence>
<proteinExistence type="inferred from homology"/>
<dbReference type="GO" id="GO:0005975">
    <property type="term" value="P:carbohydrate metabolic process"/>
    <property type="evidence" value="ECO:0007669"/>
    <property type="project" value="InterPro"/>
</dbReference>
<dbReference type="VEuPathDB" id="VectorBase:BGLB031549"/>
<dbReference type="GO" id="GO:0004553">
    <property type="term" value="F:hydrolase activity, hydrolyzing O-glycosyl compounds"/>
    <property type="evidence" value="ECO:0007669"/>
    <property type="project" value="InterPro"/>
</dbReference>
<dbReference type="PROSITE" id="PS51762">
    <property type="entry name" value="GH16_2"/>
    <property type="match status" value="1"/>
</dbReference>
<evidence type="ECO:0000256" key="1">
    <source>
        <dbReference type="ARBA" id="ARBA00006865"/>
    </source>
</evidence>
<evidence type="ECO:0000313" key="3">
    <source>
        <dbReference type="EnsemblMetazoa" id="BGLB031549-PA"/>
    </source>
</evidence>
<protein>
    <recommendedName>
        <fullName evidence="2">GH16 domain-containing protein</fullName>
    </recommendedName>
</protein>
<evidence type="ECO:0000313" key="4">
    <source>
        <dbReference type="Proteomes" id="UP000076420"/>
    </source>
</evidence>
<dbReference type="SUPFAM" id="SSF49899">
    <property type="entry name" value="Concanavalin A-like lectins/glucanases"/>
    <property type="match status" value="1"/>
</dbReference>
<dbReference type="PANTHER" id="PTHR10963">
    <property type="entry name" value="GLYCOSYL HYDROLASE-RELATED"/>
    <property type="match status" value="1"/>
</dbReference>
<dbReference type="Pfam" id="PF00722">
    <property type="entry name" value="Glyco_hydro_16"/>
    <property type="match status" value="1"/>
</dbReference>
<gene>
    <name evidence="3" type="primary">106072966</name>
</gene>
<dbReference type="VEuPathDB" id="VectorBase:BGLAX_040613"/>
<dbReference type="CDD" id="cd08024">
    <property type="entry name" value="GH16_CCF"/>
    <property type="match status" value="1"/>
</dbReference>
<organism evidence="3 4">
    <name type="scientific">Biomphalaria glabrata</name>
    <name type="common">Bloodfluke planorb</name>
    <name type="synonym">Freshwater snail</name>
    <dbReference type="NCBI Taxonomy" id="6526"/>
    <lineage>
        <taxon>Eukaryota</taxon>
        <taxon>Metazoa</taxon>
        <taxon>Spiralia</taxon>
        <taxon>Lophotrochozoa</taxon>
        <taxon>Mollusca</taxon>
        <taxon>Gastropoda</taxon>
        <taxon>Heterobranchia</taxon>
        <taxon>Euthyneura</taxon>
        <taxon>Panpulmonata</taxon>
        <taxon>Hygrophila</taxon>
        <taxon>Lymnaeoidea</taxon>
        <taxon>Planorbidae</taxon>
        <taxon>Biomphalaria</taxon>
    </lineage>
</organism>
<dbReference type="InterPro" id="IPR050546">
    <property type="entry name" value="Glycosyl_Hydrlase_16"/>
</dbReference>
<dbReference type="OrthoDB" id="4781at2759"/>
<dbReference type="KEGG" id="bgt:106072966"/>
<reference evidence="3" key="1">
    <citation type="submission" date="2020-05" db="UniProtKB">
        <authorList>
            <consortium name="EnsemblMetazoa"/>
        </authorList>
    </citation>
    <scope>IDENTIFICATION</scope>
    <source>
        <strain evidence="3">BB02</strain>
    </source>
</reference>
<accession>A0A2C9LJ07</accession>
<dbReference type="AlphaFoldDB" id="A0A2C9LJ07"/>
<name>A0A2C9LJ07_BIOGL</name>
<dbReference type="PANTHER" id="PTHR10963:SF55">
    <property type="entry name" value="GLYCOSIDE HYDROLASE FAMILY 16 PROTEIN"/>
    <property type="match status" value="1"/>
</dbReference>
<evidence type="ECO:0000259" key="2">
    <source>
        <dbReference type="PROSITE" id="PS51762"/>
    </source>
</evidence>
<dbReference type="InterPro" id="IPR000757">
    <property type="entry name" value="Beta-glucanase-like"/>
</dbReference>
<comment type="similarity">
    <text evidence="1">Belongs to the glycosyl hydrolase 16 family.</text>
</comment>
<dbReference type="InterPro" id="IPR013320">
    <property type="entry name" value="ConA-like_dom_sf"/>
</dbReference>